<dbReference type="InterPro" id="IPR037460">
    <property type="entry name" value="SEST-like"/>
</dbReference>
<keyword evidence="5" id="KW-1185">Reference proteome</keyword>
<feature type="active site" evidence="1">
    <location>
        <position position="256"/>
    </location>
</feature>
<dbReference type="EMBL" id="QLMJ01000001">
    <property type="protein sequence ID" value="RAK43541.1"/>
    <property type="molecule type" value="Genomic_DNA"/>
</dbReference>
<feature type="domain" description="SGNH hydrolase-type esterase" evidence="3">
    <location>
        <begin position="41"/>
        <end position="264"/>
    </location>
</feature>
<dbReference type="Gene3D" id="3.40.50.1110">
    <property type="entry name" value="SGNH hydrolase"/>
    <property type="match status" value="1"/>
</dbReference>
<comment type="caution">
    <text evidence="4">The sequence shown here is derived from an EMBL/GenBank/DDBJ whole genome shotgun (WGS) entry which is preliminary data.</text>
</comment>
<protein>
    <submittedName>
        <fullName evidence="4">Lysophospholipase L1-like esterase</fullName>
    </submittedName>
</protein>
<dbReference type="PANTHER" id="PTHR37981:SF1">
    <property type="entry name" value="SGNH HYDROLASE-TYPE ESTERASE DOMAIN-CONTAINING PROTEIN"/>
    <property type="match status" value="1"/>
</dbReference>
<dbReference type="Proteomes" id="UP000249341">
    <property type="component" value="Unassembled WGS sequence"/>
</dbReference>
<feature type="disulfide bond" evidence="2">
    <location>
        <begin position="191"/>
        <end position="238"/>
    </location>
</feature>
<proteinExistence type="predicted"/>
<dbReference type="GO" id="GO:0004806">
    <property type="term" value="F:triacylglycerol lipase activity"/>
    <property type="evidence" value="ECO:0007669"/>
    <property type="project" value="TreeGrafter"/>
</dbReference>
<feature type="active site" description="Nucleophile" evidence="1">
    <location>
        <position position="45"/>
    </location>
</feature>
<evidence type="ECO:0000256" key="2">
    <source>
        <dbReference type="PIRSR" id="PIRSR637460-2"/>
    </source>
</evidence>
<evidence type="ECO:0000259" key="3">
    <source>
        <dbReference type="Pfam" id="PF13472"/>
    </source>
</evidence>
<dbReference type="GO" id="GO:0019433">
    <property type="term" value="P:triglyceride catabolic process"/>
    <property type="evidence" value="ECO:0007669"/>
    <property type="project" value="TreeGrafter"/>
</dbReference>
<dbReference type="Pfam" id="PF13472">
    <property type="entry name" value="Lipase_GDSL_2"/>
    <property type="match status" value="1"/>
</dbReference>
<keyword evidence="2" id="KW-1015">Disulfide bond</keyword>
<dbReference type="RefSeq" id="WP_146616704.1">
    <property type="nucleotide sequence ID" value="NZ_JACHWI010000001.1"/>
</dbReference>
<gene>
    <name evidence="4" type="ORF">B0I29_101672</name>
</gene>
<dbReference type="CDD" id="cd01823">
    <property type="entry name" value="SEST_like"/>
    <property type="match status" value="1"/>
</dbReference>
<dbReference type="AlphaFoldDB" id="A0A327ZM49"/>
<dbReference type="PANTHER" id="PTHR37981">
    <property type="entry name" value="LIPASE 2"/>
    <property type="match status" value="1"/>
</dbReference>
<sequence>MRRGWIAAGMAVMVTLTGCSGGADEKVTETVQAVVARDYVALGDSYAAGLGGGDYADTSCLQSKDKSYPQLWIEDKGTTALGATVNNACSGALIGTVRSRQLTALNEQTGYVTVTVGGNDAGFVATLQQCILGSDKTCADSVKLAVDTMDKTLPTGLDGLYTEIREKAPNAKVYVLGYPHLVADPGNGVKCDSLVDARRKTLNEASDTLSEVIASAVSKHPGFTYVDARVIFAGHEACTKEPWIHSVADNVSESFHPNADGYKAYAKVLLSVTG</sequence>
<dbReference type="InterPro" id="IPR013830">
    <property type="entry name" value="SGNH_hydro"/>
</dbReference>
<dbReference type="InterPro" id="IPR036514">
    <property type="entry name" value="SGNH_hydro_sf"/>
</dbReference>
<accession>A0A327ZM49</accession>
<evidence type="ECO:0000313" key="5">
    <source>
        <dbReference type="Proteomes" id="UP000249341"/>
    </source>
</evidence>
<evidence type="ECO:0000313" key="4">
    <source>
        <dbReference type="EMBL" id="RAK43541.1"/>
    </source>
</evidence>
<organism evidence="4 5">
    <name type="scientific">Actinoplanes lutulentus</name>
    <dbReference type="NCBI Taxonomy" id="1287878"/>
    <lineage>
        <taxon>Bacteria</taxon>
        <taxon>Bacillati</taxon>
        <taxon>Actinomycetota</taxon>
        <taxon>Actinomycetes</taxon>
        <taxon>Micromonosporales</taxon>
        <taxon>Micromonosporaceae</taxon>
        <taxon>Actinoplanes</taxon>
    </lineage>
</organism>
<dbReference type="SUPFAM" id="SSF52266">
    <property type="entry name" value="SGNH hydrolase"/>
    <property type="match status" value="1"/>
</dbReference>
<evidence type="ECO:0000256" key="1">
    <source>
        <dbReference type="PIRSR" id="PIRSR637460-1"/>
    </source>
</evidence>
<feature type="disulfide bond" evidence="2">
    <location>
        <begin position="60"/>
        <end position="89"/>
    </location>
</feature>
<feature type="disulfide bond" evidence="2">
    <location>
        <begin position="130"/>
        <end position="138"/>
    </location>
</feature>
<reference evidence="4 5" key="1">
    <citation type="submission" date="2018-06" db="EMBL/GenBank/DDBJ databases">
        <title>Genomic Encyclopedia of Type Strains, Phase III (KMG-III): the genomes of soil and plant-associated and newly described type strains.</title>
        <authorList>
            <person name="Whitman W."/>
        </authorList>
    </citation>
    <scope>NUCLEOTIDE SEQUENCE [LARGE SCALE GENOMIC DNA]</scope>
    <source>
        <strain evidence="4 5">CGMCC 4.7090</strain>
    </source>
</reference>
<dbReference type="OrthoDB" id="5503950at2"/>
<name>A0A327ZM49_9ACTN</name>
<dbReference type="PROSITE" id="PS51257">
    <property type="entry name" value="PROKAR_LIPOPROTEIN"/>
    <property type="match status" value="1"/>
</dbReference>